<reference evidence="1" key="2">
    <citation type="submission" date="2021-03" db="UniProtKB">
        <authorList>
            <consortium name="EnsemblPlants"/>
        </authorList>
    </citation>
    <scope>IDENTIFICATION</scope>
</reference>
<dbReference type="Proteomes" id="UP000596661">
    <property type="component" value="Chromosome 2"/>
</dbReference>
<dbReference type="AlphaFoldDB" id="A0A803NVP0"/>
<dbReference type="Gramene" id="evm.model.02.194">
    <property type="protein sequence ID" value="cds.evm.model.02.194"/>
    <property type="gene ID" value="evm.TU.02.194"/>
</dbReference>
<organism evidence="1 2">
    <name type="scientific">Cannabis sativa</name>
    <name type="common">Hemp</name>
    <name type="synonym">Marijuana</name>
    <dbReference type="NCBI Taxonomy" id="3483"/>
    <lineage>
        <taxon>Eukaryota</taxon>
        <taxon>Viridiplantae</taxon>
        <taxon>Streptophyta</taxon>
        <taxon>Embryophyta</taxon>
        <taxon>Tracheophyta</taxon>
        <taxon>Spermatophyta</taxon>
        <taxon>Magnoliopsida</taxon>
        <taxon>eudicotyledons</taxon>
        <taxon>Gunneridae</taxon>
        <taxon>Pentapetalae</taxon>
        <taxon>rosids</taxon>
        <taxon>fabids</taxon>
        <taxon>Rosales</taxon>
        <taxon>Cannabaceae</taxon>
        <taxon>Cannabis</taxon>
    </lineage>
</organism>
<dbReference type="EnsemblPlants" id="evm.model.02.194">
    <property type="protein sequence ID" value="cds.evm.model.02.194"/>
    <property type="gene ID" value="evm.TU.02.194"/>
</dbReference>
<name>A0A803NVP0_CANSA</name>
<sequence length="223" mass="24801">MGVIGGHSQAFLVNNILGLDSVVCKHSACVKAEAKVWSVPRPGPKDETTVIVEPYSQSMGAEGKNNEFDEDYVAEEIDDLLVELVEDENENLVNDGNDSHLYNLNSLQRFCGVFGQKKTRRDMVPSQNRLIFTVGNFTGCPLVESPFRSPETYNTDVDVHTMNQTFGFSTILQNIMGEIVAAMSAPFCGCFKPEVVEALALMHNLQWLKELQLPVHFIETDTL</sequence>
<evidence type="ECO:0000313" key="1">
    <source>
        <dbReference type="EnsemblPlants" id="cds.evm.model.02.194"/>
    </source>
</evidence>
<protein>
    <recommendedName>
        <fullName evidence="3">RNase H type-1 domain-containing protein</fullName>
    </recommendedName>
</protein>
<evidence type="ECO:0000313" key="2">
    <source>
        <dbReference type="Proteomes" id="UP000596661"/>
    </source>
</evidence>
<keyword evidence="2" id="KW-1185">Reference proteome</keyword>
<evidence type="ECO:0008006" key="3">
    <source>
        <dbReference type="Google" id="ProtNLM"/>
    </source>
</evidence>
<dbReference type="EMBL" id="UZAU01000091">
    <property type="status" value="NOT_ANNOTATED_CDS"/>
    <property type="molecule type" value="Genomic_DNA"/>
</dbReference>
<proteinExistence type="predicted"/>
<reference evidence="1" key="1">
    <citation type="submission" date="2018-11" db="EMBL/GenBank/DDBJ databases">
        <authorList>
            <person name="Grassa J C."/>
        </authorList>
    </citation>
    <scope>NUCLEOTIDE SEQUENCE [LARGE SCALE GENOMIC DNA]</scope>
</reference>
<accession>A0A803NVP0</accession>